<feature type="modified residue" description="4-aspartylphosphate" evidence="4">
    <location>
        <position position="622"/>
    </location>
</feature>
<dbReference type="RefSeq" id="WP_053198131.1">
    <property type="nucleotide sequence ID" value="NZ_CP011409.1"/>
</dbReference>
<evidence type="ECO:0000256" key="6">
    <source>
        <dbReference type="SAM" id="MobiDB-lite"/>
    </source>
</evidence>
<evidence type="ECO:0000313" key="11">
    <source>
        <dbReference type="Proteomes" id="UP000063429"/>
    </source>
</evidence>
<dbReference type="InterPro" id="IPR011006">
    <property type="entry name" value="CheY-like_superfamily"/>
</dbReference>
<evidence type="ECO:0000256" key="2">
    <source>
        <dbReference type="ARBA" id="ARBA00012438"/>
    </source>
</evidence>
<dbReference type="SMART" id="SM00086">
    <property type="entry name" value="PAC"/>
    <property type="match status" value="1"/>
</dbReference>
<dbReference type="InterPro" id="IPR003594">
    <property type="entry name" value="HATPase_dom"/>
</dbReference>
<evidence type="ECO:0000259" key="8">
    <source>
        <dbReference type="PROSITE" id="PS50110"/>
    </source>
</evidence>
<dbReference type="SMART" id="SM00387">
    <property type="entry name" value="HATPase_c"/>
    <property type="match status" value="1"/>
</dbReference>
<evidence type="ECO:0000313" key="10">
    <source>
        <dbReference type="EMBL" id="AKZ63507.1"/>
    </source>
</evidence>
<dbReference type="GO" id="GO:0016301">
    <property type="term" value="F:kinase activity"/>
    <property type="evidence" value="ECO:0007669"/>
    <property type="project" value="UniProtKB-KW"/>
</dbReference>
<name>A0ABM5V1P8_9BURK</name>
<keyword evidence="10" id="KW-0808">Transferase</keyword>
<dbReference type="Pfam" id="PF08447">
    <property type="entry name" value="PAS_3"/>
    <property type="match status" value="1"/>
</dbReference>
<evidence type="ECO:0000259" key="9">
    <source>
        <dbReference type="PROSITE" id="PS50113"/>
    </source>
</evidence>
<keyword evidence="5" id="KW-0175">Coiled coil</keyword>
<keyword evidence="11" id="KW-1185">Reference proteome</keyword>
<keyword evidence="3 4" id="KW-0597">Phosphoprotein</keyword>
<dbReference type="CDD" id="cd00156">
    <property type="entry name" value="REC"/>
    <property type="match status" value="1"/>
</dbReference>
<dbReference type="Proteomes" id="UP000063429">
    <property type="component" value="Chromosome"/>
</dbReference>
<evidence type="ECO:0000256" key="3">
    <source>
        <dbReference type="ARBA" id="ARBA00022553"/>
    </source>
</evidence>
<proteinExistence type="predicted"/>
<gene>
    <name evidence="10" type="ORF">F506_13265</name>
</gene>
<dbReference type="EC" id="2.7.13.3" evidence="2"/>
<dbReference type="PROSITE" id="PS50113">
    <property type="entry name" value="PAC"/>
    <property type="match status" value="1"/>
</dbReference>
<keyword evidence="10" id="KW-0418">Kinase</keyword>
<dbReference type="NCBIfam" id="TIGR00229">
    <property type="entry name" value="sensory_box"/>
    <property type="match status" value="1"/>
</dbReference>
<dbReference type="InterPro" id="IPR013655">
    <property type="entry name" value="PAS_fold_3"/>
</dbReference>
<protein>
    <recommendedName>
        <fullName evidence="2">histidine kinase</fullName>
        <ecNumber evidence="2">2.7.13.3</ecNumber>
    </recommendedName>
</protein>
<evidence type="ECO:0000256" key="1">
    <source>
        <dbReference type="ARBA" id="ARBA00000085"/>
    </source>
</evidence>
<evidence type="ECO:0000256" key="4">
    <source>
        <dbReference type="PROSITE-ProRule" id="PRU00169"/>
    </source>
</evidence>
<dbReference type="Gene3D" id="3.30.565.10">
    <property type="entry name" value="Histidine kinase-like ATPase, C-terminal domain"/>
    <property type="match status" value="1"/>
</dbReference>
<evidence type="ECO:0000259" key="7">
    <source>
        <dbReference type="PROSITE" id="PS50109"/>
    </source>
</evidence>
<dbReference type="PRINTS" id="PR00344">
    <property type="entry name" value="BCTRLSENSOR"/>
</dbReference>
<feature type="domain" description="Histidine kinase" evidence="7">
    <location>
        <begin position="334"/>
        <end position="550"/>
    </location>
</feature>
<dbReference type="PROSITE" id="PS50110">
    <property type="entry name" value="RESPONSE_REGULATORY"/>
    <property type="match status" value="1"/>
</dbReference>
<dbReference type="InterPro" id="IPR000700">
    <property type="entry name" value="PAS-assoc_C"/>
</dbReference>
<accession>A0ABM5V1P8</accession>
<dbReference type="Gene3D" id="3.40.50.2300">
    <property type="match status" value="1"/>
</dbReference>
<dbReference type="Pfam" id="PF02518">
    <property type="entry name" value="HATPase_c"/>
    <property type="match status" value="1"/>
</dbReference>
<dbReference type="InterPro" id="IPR005467">
    <property type="entry name" value="His_kinase_dom"/>
</dbReference>
<dbReference type="InterPro" id="IPR036097">
    <property type="entry name" value="HisK_dim/P_sf"/>
</dbReference>
<dbReference type="SUPFAM" id="SSF55874">
    <property type="entry name" value="ATPase domain of HSP90 chaperone/DNA topoisomerase II/histidine kinase"/>
    <property type="match status" value="1"/>
</dbReference>
<dbReference type="SUPFAM" id="SSF55785">
    <property type="entry name" value="PYP-like sensor domain (PAS domain)"/>
    <property type="match status" value="1"/>
</dbReference>
<dbReference type="InterPro" id="IPR036890">
    <property type="entry name" value="HATPase_C_sf"/>
</dbReference>
<dbReference type="Pfam" id="PF00512">
    <property type="entry name" value="HisKA"/>
    <property type="match status" value="1"/>
</dbReference>
<dbReference type="InterPro" id="IPR035965">
    <property type="entry name" value="PAS-like_dom_sf"/>
</dbReference>
<dbReference type="InterPro" id="IPR000014">
    <property type="entry name" value="PAS"/>
</dbReference>
<dbReference type="Gene3D" id="2.10.70.100">
    <property type="match status" value="1"/>
</dbReference>
<dbReference type="InterPro" id="IPR001610">
    <property type="entry name" value="PAC"/>
</dbReference>
<dbReference type="InterPro" id="IPR003661">
    <property type="entry name" value="HisK_dim/P_dom"/>
</dbReference>
<dbReference type="Gene3D" id="1.10.287.130">
    <property type="match status" value="1"/>
</dbReference>
<dbReference type="CDD" id="cd00082">
    <property type="entry name" value="HisKA"/>
    <property type="match status" value="1"/>
</dbReference>
<feature type="coiled-coil region" evidence="5">
    <location>
        <begin position="266"/>
        <end position="304"/>
    </location>
</feature>
<feature type="region of interest" description="Disordered" evidence="6">
    <location>
        <begin position="685"/>
        <end position="704"/>
    </location>
</feature>
<dbReference type="CDD" id="cd00130">
    <property type="entry name" value="PAS"/>
    <property type="match status" value="1"/>
</dbReference>
<comment type="catalytic activity">
    <reaction evidence="1">
        <text>ATP + protein L-histidine = ADP + protein N-phospho-L-histidine.</text>
        <dbReference type="EC" id="2.7.13.3"/>
    </reaction>
</comment>
<evidence type="ECO:0000256" key="5">
    <source>
        <dbReference type="SAM" id="Coils"/>
    </source>
</evidence>
<organism evidence="10 11">
    <name type="scientific">Herbaspirillum hiltneri N3</name>
    <dbReference type="NCBI Taxonomy" id="1262470"/>
    <lineage>
        <taxon>Bacteria</taxon>
        <taxon>Pseudomonadati</taxon>
        <taxon>Pseudomonadota</taxon>
        <taxon>Betaproteobacteria</taxon>
        <taxon>Burkholderiales</taxon>
        <taxon>Oxalobacteraceae</taxon>
        <taxon>Herbaspirillum</taxon>
    </lineage>
</organism>
<dbReference type="SUPFAM" id="SSF47384">
    <property type="entry name" value="Homodimeric domain of signal transducing histidine kinase"/>
    <property type="match status" value="1"/>
</dbReference>
<dbReference type="Pfam" id="PF00072">
    <property type="entry name" value="Response_reg"/>
    <property type="match status" value="1"/>
</dbReference>
<dbReference type="InterPro" id="IPR004358">
    <property type="entry name" value="Sig_transdc_His_kin-like_C"/>
</dbReference>
<dbReference type="SMART" id="SM00448">
    <property type="entry name" value="REC"/>
    <property type="match status" value="1"/>
</dbReference>
<dbReference type="InterPro" id="IPR001789">
    <property type="entry name" value="Sig_transdc_resp-reg_receiver"/>
</dbReference>
<dbReference type="PANTHER" id="PTHR43065:SF42">
    <property type="entry name" value="TWO-COMPONENT SENSOR PPRA"/>
    <property type="match status" value="1"/>
</dbReference>
<dbReference type="SMART" id="SM00388">
    <property type="entry name" value="HisKA"/>
    <property type="match status" value="1"/>
</dbReference>
<sequence length="704" mass="77739">MPINLPLEERILILAPHGRDAEVIEQTLSEEGLGCAICSSYATLLQELEHGAGAALITEEALSNADFSLLHSWVEKQESWSDFPFVILSARQRNLARNPVLDVLERLVNMILLERPVNSETLLRAGVSALRARRRQYLSRSHLQERARSEEHLRLALHAGRLGSWSLELANSILIVSDACKMHFGIAPESEFTYDDLINAIHADDRQRHLDVIEAAMLSKDDFSIEYQVVWPDGSVHWVQIRGQTLHDRLGVPVQMAGVSLDISDRREAEDRLLESQSNLRQFNEMLELRIQERTSELAQANDRLMKEMSERERTQIALVQAQKMEAIGRLTGGIAHDFNNLLNVIIGNVDLIERLSADERIKRMAGSARNATKRGAKLTGQLLAFSRNQTLDLKAVDIGSVIDGMKDLIAVSVGSGIDITISVAEGLPRAVADANQIEMAILNLAINARDAMPDGGNLNIDVQHRYAHDGVLKPGAYIVIEVRDTGTGITQEILSKVFDPFFTTKAVGKGTGLGLSQVYGIADQSGGMARIDSTVGKGTTVEVWLPVAGAMPVREHDQETLDQPLEPKESGNILVIEDDAQVRQFIVECLEILGYTVDQAENGWFGLEKLQTAHFDLLIVDFLMPGMNGAEVIAAARERDPHLPIIMATGYADMQAVEKVIDLDAVLRKPFQITELANSVKRAMHASNAMQHRHDAPPATSRP</sequence>
<dbReference type="EMBL" id="CP011409">
    <property type="protein sequence ID" value="AKZ63507.1"/>
    <property type="molecule type" value="Genomic_DNA"/>
</dbReference>
<feature type="domain" description="PAC" evidence="9">
    <location>
        <begin position="223"/>
        <end position="275"/>
    </location>
</feature>
<dbReference type="PANTHER" id="PTHR43065">
    <property type="entry name" value="SENSOR HISTIDINE KINASE"/>
    <property type="match status" value="1"/>
</dbReference>
<reference evidence="11" key="1">
    <citation type="journal article" date="2015" name="Genome Announc.">
        <title>Complete Genome Sequence of Herbaspirillum hiltneri N3 (DSM 17495), Isolated from Surface-Sterilized Wheat Roots.</title>
        <authorList>
            <person name="Guizelini D."/>
            <person name="Saizaki P.M."/>
            <person name="Coimbra N.A."/>
            <person name="Weiss V.A."/>
            <person name="Faoro H."/>
            <person name="Sfeir M.Z."/>
            <person name="Baura V.A."/>
            <person name="Monteiro R.A."/>
            <person name="Chubatsu L.S."/>
            <person name="Souza E.M."/>
            <person name="Cruz L.M."/>
            <person name="Pedrosa F.O."/>
            <person name="Raittz R.T."/>
            <person name="Marchaukoski J.N."/>
            <person name="Steffens M.B."/>
        </authorList>
    </citation>
    <scope>NUCLEOTIDE SEQUENCE [LARGE SCALE GENOMIC DNA]</scope>
    <source>
        <strain evidence="11">N3</strain>
    </source>
</reference>
<dbReference type="PROSITE" id="PS50109">
    <property type="entry name" value="HIS_KIN"/>
    <property type="match status" value="1"/>
</dbReference>
<dbReference type="Gene3D" id="3.30.450.20">
    <property type="entry name" value="PAS domain"/>
    <property type="match status" value="1"/>
</dbReference>
<dbReference type="SUPFAM" id="SSF52172">
    <property type="entry name" value="CheY-like"/>
    <property type="match status" value="1"/>
</dbReference>
<feature type="domain" description="Response regulatory" evidence="8">
    <location>
        <begin position="573"/>
        <end position="685"/>
    </location>
</feature>